<dbReference type="InterPro" id="IPR050587">
    <property type="entry name" value="GNT1/Glycosyltrans_8"/>
</dbReference>
<name>A0A9P3G1N3_9APHY</name>
<dbReference type="Proteomes" id="UP000703269">
    <property type="component" value="Unassembled WGS sequence"/>
</dbReference>
<sequence length="369" mass="41416">MVTFNRIVSRYYNDYYSPLGTHPQKRPSGRVLFAGGLVALSLLLNLVFVVKYCLRFTSPLDDYQELKQYPLVNTTLARASLPPMSKSKLSENAIVTTLYSDSYAPAVAALGHSLRKVDTSARLIMLYIPSQVSAGALCLAASSGFVPRPVARIAPPHNGSGIAPRFVDQYTKLALWTLDAAPDPVRALVYVDADALVLRNFDELFALPYAFAAVPDVYTDARGFTTNFNAGVMFVRPDSALFADMLAALPAARFPHVMAEQAFLNQFFATDALRLPYAYNGNLALKERNPRVWSGIQREMRIIHYTLIKPFVSKQWDTVPLDRLQHRVDEAARSKGGMFRDEMQHWGRVWQETRTVYAQHLDECRRLSS</sequence>
<gene>
    <name evidence="2" type="ORF">PsYK624_026980</name>
</gene>
<accession>A0A9P3G1N3</accession>
<dbReference type="SUPFAM" id="SSF53448">
    <property type="entry name" value="Nucleotide-diphospho-sugar transferases"/>
    <property type="match status" value="1"/>
</dbReference>
<proteinExistence type="predicted"/>
<dbReference type="InterPro" id="IPR029044">
    <property type="entry name" value="Nucleotide-diphossugar_trans"/>
</dbReference>
<keyword evidence="1" id="KW-0472">Membrane</keyword>
<dbReference type="PANTHER" id="PTHR11183">
    <property type="entry name" value="GLYCOGENIN SUBFAMILY MEMBER"/>
    <property type="match status" value="1"/>
</dbReference>
<keyword evidence="1" id="KW-1133">Transmembrane helix</keyword>
<protein>
    <submittedName>
        <fullName evidence="2">Glycosyltransferase family 8 protein</fullName>
    </submittedName>
</protein>
<evidence type="ECO:0000313" key="3">
    <source>
        <dbReference type="Proteomes" id="UP000703269"/>
    </source>
</evidence>
<reference evidence="2 3" key="1">
    <citation type="submission" date="2021-08" db="EMBL/GenBank/DDBJ databases">
        <title>Draft Genome Sequence of Phanerochaete sordida strain YK-624.</title>
        <authorList>
            <person name="Mori T."/>
            <person name="Dohra H."/>
            <person name="Suzuki T."/>
            <person name="Kawagishi H."/>
            <person name="Hirai H."/>
        </authorList>
    </citation>
    <scope>NUCLEOTIDE SEQUENCE [LARGE SCALE GENOMIC DNA]</scope>
    <source>
        <strain evidence="2 3">YK-624</strain>
    </source>
</reference>
<dbReference type="EMBL" id="BPQB01000004">
    <property type="protein sequence ID" value="GJE86618.1"/>
    <property type="molecule type" value="Genomic_DNA"/>
</dbReference>
<dbReference type="AlphaFoldDB" id="A0A9P3G1N3"/>
<keyword evidence="1" id="KW-0812">Transmembrane</keyword>
<dbReference type="InterPro" id="IPR002495">
    <property type="entry name" value="Glyco_trans_8"/>
</dbReference>
<keyword evidence="3" id="KW-1185">Reference proteome</keyword>
<dbReference type="OrthoDB" id="2014201at2759"/>
<organism evidence="2 3">
    <name type="scientific">Phanerochaete sordida</name>
    <dbReference type="NCBI Taxonomy" id="48140"/>
    <lineage>
        <taxon>Eukaryota</taxon>
        <taxon>Fungi</taxon>
        <taxon>Dikarya</taxon>
        <taxon>Basidiomycota</taxon>
        <taxon>Agaricomycotina</taxon>
        <taxon>Agaricomycetes</taxon>
        <taxon>Polyporales</taxon>
        <taxon>Phanerochaetaceae</taxon>
        <taxon>Phanerochaete</taxon>
    </lineage>
</organism>
<dbReference type="Gene3D" id="3.90.550.10">
    <property type="entry name" value="Spore Coat Polysaccharide Biosynthesis Protein SpsA, Chain A"/>
    <property type="match status" value="1"/>
</dbReference>
<evidence type="ECO:0000256" key="1">
    <source>
        <dbReference type="SAM" id="Phobius"/>
    </source>
</evidence>
<feature type="transmembrane region" description="Helical" evidence="1">
    <location>
        <begin position="31"/>
        <end position="50"/>
    </location>
</feature>
<evidence type="ECO:0000313" key="2">
    <source>
        <dbReference type="EMBL" id="GJE86618.1"/>
    </source>
</evidence>
<dbReference type="Pfam" id="PF01501">
    <property type="entry name" value="Glyco_transf_8"/>
    <property type="match status" value="1"/>
</dbReference>
<dbReference type="GO" id="GO:0016757">
    <property type="term" value="F:glycosyltransferase activity"/>
    <property type="evidence" value="ECO:0007669"/>
    <property type="project" value="InterPro"/>
</dbReference>
<comment type="caution">
    <text evidence="2">The sequence shown here is derived from an EMBL/GenBank/DDBJ whole genome shotgun (WGS) entry which is preliminary data.</text>
</comment>